<sequence>MSKFGMVYMRPIERKKKKKKKECLKHIIECSLMIVFNSSLPTLSSSSLRDRPLIPEPPPCLFKIC</sequence>
<dbReference type="AlphaFoldDB" id="K7LLJ1"/>
<name>K7LLJ1_SOYBN</name>
<dbReference type="Proteomes" id="UP000008827">
    <property type="component" value="Chromosome 10"/>
</dbReference>
<reference evidence="2" key="2">
    <citation type="submission" date="2018-02" db="UniProtKB">
        <authorList>
            <consortium name="EnsemblPlants"/>
        </authorList>
    </citation>
    <scope>IDENTIFICATION</scope>
    <source>
        <strain evidence="2">Williams 82</strain>
    </source>
</reference>
<accession>K7LLJ1</accession>
<gene>
    <name evidence="1" type="ORF">GLYMA_10G263600</name>
</gene>
<keyword evidence="3" id="KW-1185">Reference proteome</keyword>
<evidence type="ECO:0000313" key="1">
    <source>
        <dbReference type="EMBL" id="KRH35758.1"/>
    </source>
</evidence>
<dbReference type="InParanoid" id="K7LLJ1"/>
<organism evidence="2">
    <name type="scientific">Glycine max</name>
    <name type="common">Soybean</name>
    <name type="synonym">Glycine hispida</name>
    <dbReference type="NCBI Taxonomy" id="3847"/>
    <lineage>
        <taxon>Eukaryota</taxon>
        <taxon>Viridiplantae</taxon>
        <taxon>Streptophyta</taxon>
        <taxon>Embryophyta</taxon>
        <taxon>Tracheophyta</taxon>
        <taxon>Spermatophyta</taxon>
        <taxon>Magnoliopsida</taxon>
        <taxon>eudicotyledons</taxon>
        <taxon>Gunneridae</taxon>
        <taxon>Pentapetalae</taxon>
        <taxon>rosids</taxon>
        <taxon>fabids</taxon>
        <taxon>Fabales</taxon>
        <taxon>Fabaceae</taxon>
        <taxon>Papilionoideae</taxon>
        <taxon>50 kb inversion clade</taxon>
        <taxon>NPAAA clade</taxon>
        <taxon>indigoferoid/millettioid clade</taxon>
        <taxon>Phaseoleae</taxon>
        <taxon>Glycine</taxon>
        <taxon>Glycine subgen. Soja</taxon>
    </lineage>
</organism>
<evidence type="ECO:0000313" key="2">
    <source>
        <dbReference type="EnsemblPlants" id="KRH35758"/>
    </source>
</evidence>
<evidence type="ECO:0000313" key="3">
    <source>
        <dbReference type="Proteomes" id="UP000008827"/>
    </source>
</evidence>
<dbReference type="EMBL" id="CM000843">
    <property type="protein sequence ID" value="KRH35758.1"/>
    <property type="molecule type" value="Genomic_DNA"/>
</dbReference>
<dbReference type="HOGENOM" id="CLU_2854149_0_0_1"/>
<dbReference type="PaxDb" id="3847-GLYMA10G40980.1"/>
<reference evidence="1" key="3">
    <citation type="submission" date="2018-07" db="EMBL/GenBank/DDBJ databases">
        <title>WGS assembly of Glycine max.</title>
        <authorList>
            <person name="Schmutz J."/>
            <person name="Cannon S."/>
            <person name="Schlueter J."/>
            <person name="Ma J."/>
            <person name="Mitros T."/>
            <person name="Nelson W."/>
            <person name="Hyten D."/>
            <person name="Song Q."/>
            <person name="Thelen J."/>
            <person name="Cheng J."/>
            <person name="Xu D."/>
            <person name="Hellsten U."/>
            <person name="May G."/>
            <person name="Yu Y."/>
            <person name="Sakurai T."/>
            <person name="Umezawa T."/>
            <person name="Bhattacharyya M."/>
            <person name="Sandhu D."/>
            <person name="Valliyodan B."/>
            <person name="Lindquist E."/>
            <person name="Peto M."/>
            <person name="Grant D."/>
            <person name="Shu S."/>
            <person name="Goodstein D."/>
            <person name="Barry K."/>
            <person name="Futrell-Griggs M."/>
            <person name="Abernathy B."/>
            <person name="Du J."/>
            <person name="Tian Z."/>
            <person name="Zhu L."/>
            <person name="Gill N."/>
            <person name="Joshi T."/>
            <person name="Libault M."/>
            <person name="Sethuraman A."/>
            <person name="Zhang X."/>
            <person name="Shinozaki K."/>
            <person name="Nguyen H."/>
            <person name="Wing R."/>
            <person name="Cregan P."/>
            <person name="Specht J."/>
            <person name="Grimwood J."/>
            <person name="Rokhsar D."/>
            <person name="Stacey G."/>
            <person name="Shoemaker R."/>
            <person name="Jackson S."/>
        </authorList>
    </citation>
    <scope>NUCLEOTIDE SEQUENCE</scope>
    <source>
        <tissue evidence="1">Callus</tissue>
    </source>
</reference>
<dbReference type="Gramene" id="KRH35758">
    <property type="protein sequence ID" value="KRH35758"/>
    <property type="gene ID" value="GLYMA_10G263600"/>
</dbReference>
<protein>
    <submittedName>
        <fullName evidence="1 2">Uncharacterized protein</fullName>
    </submittedName>
</protein>
<proteinExistence type="predicted"/>
<dbReference type="EnsemblPlants" id="KRH35758">
    <property type="protein sequence ID" value="KRH35758"/>
    <property type="gene ID" value="GLYMA_10G263600"/>
</dbReference>
<reference evidence="1 2" key="1">
    <citation type="journal article" date="2010" name="Nature">
        <title>Genome sequence of the palaeopolyploid soybean.</title>
        <authorList>
            <person name="Schmutz J."/>
            <person name="Cannon S.B."/>
            <person name="Schlueter J."/>
            <person name="Ma J."/>
            <person name="Mitros T."/>
            <person name="Nelson W."/>
            <person name="Hyten D.L."/>
            <person name="Song Q."/>
            <person name="Thelen J.J."/>
            <person name="Cheng J."/>
            <person name="Xu D."/>
            <person name="Hellsten U."/>
            <person name="May G.D."/>
            <person name="Yu Y."/>
            <person name="Sakurai T."/>
            <person name="Umezawa T."/>
            <person name="Bhattacharyya M.K."/>
            <person name="Sandhu D."/>
            <person name="Valliyodan B."/>
            <person name="Lindquist E."/>
            <person name="Peto M."/>
            <person name="Grant D."/>
            <person name="Shu S."/>
            <person name="Goodstein D."/>
            <person name="Barry K."/>
            <person name="Futrell-Griggs M."/>
            <person name="Abernathy B."/>
            <person name="Du J."/>
            <person name="Tian Z."/>
            <person name="Zhu L."/>
            <person name="Gill N."/>
            <person name="Joshi T."/>
            <person name="Libault M."/>
            <person name="Sethuraman A."/>
            <person name="Zhang X.-C."/>
            <person name="Shinozaki K."/>
            <person name="Nguyen H.T."/>
            <person name="Wing R.A."/>
            <person name="Cregan P."/>
            <person name="Specht J."/>
            <person name="Grimwood J."/>
            <person name="Rokhsar D."/>
            <person name="Stacey G."/>
            <person name="Shoemaker R.C."/>
            <person name="Jackson S.A."/>
        </authorList>
    </citation>
    <scope>NUCLEOTIDE SEQUENCE [LARGE SCALE GENOMIC DNA]</scope>
    <source>
        <strain evidence="2">cv. Williams 82</strain>
        <tissue evidence="1">Callus</tissue>
    </source>
</reference>